<evidence type="ECO:0000256" key="2">
    <source>
        <dbReference type="SAM" id="Phobius"/>
    </source>
</evidence>
<accession>A0A1B1UNW6</accession>
<dbReference type="Proteomes" id="UP000092839">
    <property type="component" value="Chromosome"/>
</dbReference>
<feature type="compositionally biased region" description="Basic and acidic residues" evidence="1">
    <location>
        <begin position="11"/>
        <end position="27"/>
    </location>
</feature>
<organism evidence="3 4">
    <name type="scientific">Bradyrhizobium icense</name>
    <dbReference type="NCBI Taxonomy" id="1274631"/>
    <lineage>
        <taxon>Bacteria</taxon>
        <taxon>Pseudomonadati</taxon>
        <taxon>Pseudomonadota</taxon>
        <taxon>Alphaproteobacteria</taxon>
        <taxon>Hyphomicrobiales</taxon>
        <taxon>Nitrobacteraceae</taxon>
        <taxon>Bradyrhizobium</taxon>
    </lineage>
</organism>
<dbReference type="AlphaFoldDB" id="A0A1B1UNW6"/>
<keyword evidence="2" id="KW-0472">Membrane</keyword>
<evidence type="ECO:0000313" key="4">
    <source>
        <dbReference type="Proteomes" id="UP000092839"/>
    </source>
</evidence>
<keyword evidence="4" id="KW-1185">Reference proteome</keyword>
<sequence length="92" mass="10540">MFIEAKAIRSQPDERREHDGRSFEKTETAAIREPSTLRNASREALMMAERLESRALVPHGRLSPDRGLRNRIIIANAIVWIAIVILISLLFF</sequence>
<keyword evidence="2" id="KW-0812">Transmembrane</keyword>
<dbReference type="KEGG" id="bic:LMTR13_34225"/>
<keyword evidence="2" id="KW-1133">Transmembrane helix</keyword>
<feature type="region of interest" description="Disordered" evidence="1">
    <location>
        <begin position="1"/>
        <end position="34"/>
    </location>
</feature>
<protein>
    <submittedName>
        <fullName evidence="3">Uncharacterized protein</fullName>
    </submittedName>
</protein>
<dbReference type="RefSeq" id="WP_065731593.1">
    <property type="nucleotide sequence ID" value="NZ_CP016428.1"/>
</dbReference>
<dbReference type="EMBL" id="CP016428">
    <property type="protein sequence ID" value="ANW04447.1"/>
    <property type="molecule type" value="Genomic_DNA"/>
</dbReference>
<reference evidence="3 4" key="1">
    <citation type="submission" date="2016-07" db="EMBL/GenBank/DDBJ databases">
        <title>Complete genome sequence of Bradyrhizobium icense LMTR 13T, a potential inoculant strain isolated from lima bean (Phaseolus lunatus) in Peru.</title>
        <authorList>
            <person name="Ormeno-Orrillo E."/>
            <person name="Duran D."/>
            <person name="Rogel M.A."/>
            <person name="Rey L."/>
            <person name="Imperial J."/>
            <person name="Ruiz-Argueso T."/>
            <person name="Martinez-Romero E."/>
        </authorList>
    </citation>
    <scope>NUCLEOTIDE SEQUENCE [LARGE SCALE GENOMIC DNA]</scope>
    <source>
        <strain evidence="3 4">LMTR 13</strain>
    </source>
</reference>
<proteinExistence type="predicted"/>
<feature type="transmembrane region" description="Helical" evidence="2">
    <location>
        <begin position="72"/>
        <end position="91"/>
    </location>
</feature>
<evidence type="ECO:0000256" key="1">
    <source>
        <dbReference type="SAM" id="MobiDB-lite"/>
    </source>
</evidence>
<evidence type="ECO:0000313" key="3">
    <source>
        <dbReference type="EMBL" id="ANW04447.1"/>
    </source>
</evidence>
<name>A0A1B1UNW6_9BRAD</name>
<gene>
    <name evidence="3" type="ORF">LMTR13_34225</name>
</gene>